<dbReference type="STRING" id="933059.SAMN04488103_105258"/>
<dbReference type="PANTHER" id="PTHR30006">
    <property type="entry name" value="THIAMINE-BINDING PERIPLASMIC PROTEIN-RELATED"/>
    <property type="match status" value="1"/>
</dbReference>
<evidence type="ECO:0000256" key="2">
    <source>
        <dbReference type="SAM" id="SignalP"/>
    </source>
</evidence>
<keyword evidence="1 2" id="KW-0732">Signal</keyword>
<dbReference type="GO" id="GO:0015888">
    <property type="term" value="P:thiamine transport"/>
    <property type="evidence" value="ECO:0007669"/>
    <property type="project" value="TreeGrafter"/>
</dbReference>
<dbReference type="PANTHER" id="PTHR30006:SF2">
    <property type="entry name" value="ABC TRANSPORTER SUBSTRATE-BINDING PROTEIN"/>
    <property type="match status" value="1"/>
</dbReference>
<dbReference type="EMBL" id="FOCE01000005">
    <property type="protein sequence ID" value="SEN51430.1"/>
    <property type="molecule type" value="Genomic_DNA"/>
</dbReference>
<evidence type="ECO:0000313" key="3">
    <source>
        <dbReference type="EMBL" id="SEN51430.1"/>
    </source>
</evidence>
<organism evidence="3 4">
    <name type="scientific">Gemmobacter aquatilis</name>
    <dbReference type="NCBI Taxonomy" id="933059"/>
    <lineage>
        <taxon>Bacteria</taxon>
        <taxon>Pseudomonadati</taxon>
        <taxon>Pseudomonadota</taxon>
        <taxon>Alphaproteobacteria</taxon>
        <taxon>Rhodobacterales</taxon>
        <taxon>Paracoccaceae</taxon>
        <taxon>Gemmobacter</taxon>
    </lineage>
</organism>
<feature type="signal peptide" evidence="2">
    <location>
        <begin position="1"/>
        <end position="26"/>
    </location>
</feature>
<evidence type="ECO:0000313" key="4">
    <source>
        <dbReference type="Proteomes" id="UP000198761"/>
    </source>
</evidence>
<gene>
    <name evidence="3" type="ORF">SAMN04488103_105258</name>
</gene>
<dbReference type="Gene3D" id="3.40.190.10">
    <property type="entry name" value="Periplasmic binding protein-like II"/>
    <property type="match status" value="2"/>
</dbReference>
<evidence type="ECO:0000256" key="1">
    <source>
        <dbReference type="ARBA" id="ARBA00022729"/>
    </source>
</evidence>
<keyword evidence="4" id="KW-1185">Reference proteome</keyword>
<dbReference type="GO" id="GO:0030288">
    <property type="term" value="C:outer membrane-bounded periplasmic space"/>
    <property type="evidence" value="ECO:0007669"/>
    <property type="project" value="TreeGrafter"/>
</dbReference>
<dbReference type="GO" id="GO:0030976">
    <property type="term" value="F:thiamine pyrophosphate binding"/>
    <property type="evidence" value="ECO:0007669"/>
    <property type="project" value="TreeGrafter"/>
</dbReference>
<dbReference type="AlphaFoldDB" id="A0A1H8H5Y1"/>
<proteinExistence type="predicted"/>
<name>A0A1H8H5Y1_9RHOB</name>
<dbReference type="GO" id="GO:0030975">
    <property type="term" value="F:thiamine binding"/>
    <property type="evidence" value="ECO:0007669"/>
    <property type="project" value="TreeGrafter"/>
</dbReference>
<dbReference type="SUPFAM" id="SSF53850">
    <property type="entry name" value="Periplasmic binding protein-like II"/>
    <property type="match status" value="1"/>
</dbReference>
<dbReference type="Proteomes" id="UP000198761">
    <property type="component" value="Unassembled WGS sequence"/>
</dbReference>
<protein>
    <submittedName>
        <fullName evidence="3">Putative spermidine/putrescine transport system substrate-binding protein</fullName>
    </submittedName>
</protein>
<accession>A0A1H8H5Y1</accession>
<feature type="chain" id="PRO_5011536952" evidence="2">
    <location>
        <begin position="27"/>
        <end position="369"/>
    </location>
</feature>
<sequence length="369" mass="38305">MKMTFSKTTAGLTIAALLASTGLVSAQSLAEIEAAAKAEGMLTTIALPHSWCGYGDVIAGFKAKYPEITVNELNPDAGSADEVEAVKANKDNKGPQAPDVVDVGLAYGPAMKAEGLLMPYKVSTWDEIPDSIKDAEGHWYGDYYGVMSFIVNKDLVANTPADWADLTKPEYAGQVALAGDPRASNQAILGVLAAGLSSGAAAGEAAGKAGLDYFAALNKAGNFVPVIGKAGTIAQGATPIVVAWDYNALAWADELAGNPPVEVVVPKTGVLAGVYVQGISAYAPHPNAAKLWMEYLYSDEGQNLWLKGYCHPARFNAMSAAGKLDADAMAKLPPAASYEAAYFPTLEEVDANKAAVTGGWDAVVGANVQ</sequence>
<reference evidence="3 4" key="1">
    <citation type="submission" date="2016-10" db="EMBL/GenBank/DDBJ databases">
        <authorList>
            <person name="de Groot N.N."/>
        </authorList>
    </citation>
    <scope>NUCLEOTIDE SEQUENCE [LARGE SCALE GENOMIC DNA]</scope>
    <source>
        <strain evidence="3 4">DSM 3857</strain>
    </source>
</reference>
<dbReference type="Pfam" id="PF13343">
    <property type="entry name" value="SBP_bac_6"/>
    <property type="match status" value="1"/>
</dbReference>